<evidence type="ECO:0000313" key="5">
    <source>
        <dbReference type="EMBL" id="GAA3590563.1"/>
    </source>
</evidence>
<feature type="domain" description="Tryptophan synthase beta chain-like PALP" evidence="4">
    <location>
        <begin position="28"/>
        <end position="300"/>
    </location>
</feature>
<dbReference type="InterPro" id="IPR036052">
    <property type="entry name" value="TrpB-like_PALP_sf"/>
</dbReference>
<accession>A0ABP6YT39</accession>
<organism evidence="5 6">
    <name type="scientific">Kribbella ginsengisoli</name>
    <dbReference type="NCBI Taxonomy" id="363865"/>
    <lineage>
        <taxon>Bacteria</taxon>
        <taxon>Bacillati</taxon>
        <taxon>Actinomycetota</taxon>
        <taxon>Actinomycetes</taxon>
        <taxon>Propionibacteriales</taxon>
        <taxon>Kribbellaceae</taxon>
        <taxon>Kribbella</taxon>
    </lineage>
</organism>
<sequence>MDGRRLQDPAYRPARSLNLILVLNVCLPSPVVELHDERLTAAGVRVLLKRDDLVHPEVPGNKWRKLKYNVPLAVSAGTLLTFGGAYSNHLRAVAAAGHHYGFNTIGVVRGEEHLPLNPSLAYAVSRGMHLTYLDRATYRAKTSPLVLDRLHQEFGDFHLLPEGGSNPAAVRGCAELLAELAEPYDILLCAVGTGTTLAGLTTGSQPTIGVPVLKASLEDDIVALQQTAFGERVGDWRLLAGYHFGGYAKRTPVLDAFIDDFVSRHGLALDWVYEAKMMYALFDQVRQGAFSTGTTIVALIN</sequence>
<dbReference type="PANTHER" id="PTHR43780">
    <property type="entry name" value="1-AMINOCYCLOPROPANE-1-CARBOXYLATE DEAMINASE-RELATED"/>
    <property type="match status" value="1"/>
</dbReference>
<dbReference type="Proteomes" id="UP001501222">
    <property type="component" value="Unassembled WGS sequence"/>
</dbReference>
<dbReference type="InterPro" id="IPR001926">
    <property type="entry name" value="TrpB-like_PALP"/>
</dbReference>
<dbReference type="InterPro" id="IPR027278">
    <property type="entry name" value="ACCD_DCysDesulf"/>
</dbReference>
<dbReference type="PIRSF" id="PIRSF006278">
    <property type="entry name" value="ACCD_DCysDesulf"/>
    <property type="match status" value="1"/>
</dbReference>
<evidence type="ECO:0000256" key="2">
    <source>
        <dbReference type="ARBA" id="ARBA00008639"/>
    </source>
</evidence>
<keyword evidence="3" id="KW-0663">Pyridoxal phosphate</keyword>
<proteinExistence type="inferred from homology"/>
<dbReference type="SUPFAM" id="SSF53686">
    <property type="entry name" value="Tryptophan synthase beta subunit-like PLP-dependent enzymes"/>
    <property type="match status" value="1"/>
</dbReference>
<reference evidence="6" key="1">
    <citation type="journal article" date="2019" name="Int. J. Syst. Evol. Microbiol.">
        <title>The Global Catalogue of Microorganisms (GCM) 10K type strain sequencing project: providing services to taxonomists for standard genome sequencing and annotation.</title>
        <authorList>
            <consortium name="The Broad Institute Genomics Platform"/>
            <consortium name="The Broad Institute Genome Sequencing Center for Infectious Disease"/>
            <person name="Wu L."/>
            <person name="Ma J."/>
        </authorList>
    </citation>
    <scope>NUCLEOTIDE SEQUENCE [LARGE SCALE GENOMIC DNA]</scope>
    <source>
        <strain evidence="6">JCM 16928</strain>
    </source>
</reference>
<keyword evidence="6" id="KW-1185">Reference proteome</keyword>
<evidence type="ECO:0000313" key="6">
    <source>
        <dbReference type="Proteomes" id="UP001501222"/>
    </source>
</evidence>
<dbReference type="PANTHER" id="PTHR43780:SF2">
    <property type="entry name" value="1-AMINOCYCLOPROPANE-1-CARBOXYLATE DEAMINASE-RELATED"/>
    <property type="match status" value="1"/>
</dbReference>
<dbReference type="Gene3D" id="3.40.50.1100">
    <property type="match status" value="2"/>
</dbReference>
<comment type="similarity">
    <text evidence="2">Belongs to the ACC deaminase/D-cysteine desulfhydrase family.</text>
</comment>
<comment type="cofactor">
    <cofactor evidence="1">
        <name>pyridoxal 5'-phosphate</name>
        <dbReference type="ChEBI" id="CHEBI:597326"/>
    </cofactor>
</comment>
<comment type="caution">
    <text evidence="5">The sequence shown here is derived from an EMBL/GenBank/DDBJ whole genome shotgun (WGS) entry which is preliminary data.</text>
</comment>
<protein>
    <submittedName>
        <fullName evidence="5">Pyridoxal-phosphate dependent enzyme</fullName>
    </submittedName>
</protein>
<dbReference type="EMBL" id="BAABAA010000014">
    <property type="protein sequence ID" value="GAA3590563.1"/>
    <property type="molecule type" value="Genomic_DNA"/>
</dbReference>
<evidence type="ECO:0000256" key="3">
    <source>
        <dbReference type="ARBA" id="ARBA00022898"/>
    </source>
</evidence>
<name>A0ABP6YT39_9ACTN</name>
<gene>
    <name evidence="5" type="ORF">GCM10022235_72340</name>
</gene>
<evidence type="ECO:0000259" key="4">
    <source>
        <dbReference type="Pfam" id="PF00291"/>
    </source>
</evidence>
<evidence type="ECO:0000256" key="1">
    <source>
        <dbReference type="ARBA" id="ARBA00001933"/>
    </source>
</evidence>
<dbReference type="Pfam" id="PF00291">
    <property type="entry name" value="PALP"/>
    <property type="match status" value="1"/>
</dbReference>